<dbReference type="EMBL" id="UINC01029486">
    <property type="protein sequence ID" value="SVB12284.1"/>
    <property type="molecule type" value="Genomic_DNA"/>
</dbReference>
<dbReference type="InterPro" id="IPR050738">
    <property type="entry name" value="Sulfatase"/>
</dbReference>
<dbReference type="AlphaFoldDB" id="A0A382BF54"/>
<evidence type="ECO:0000259" key="2">
    <source>
        <dbReference type="Pfam" id="PF00884"/>
    </source>
</evidence>
<proteinExistence type="inferred from homology"/>
<dbReference type="PANTHER" id="PTHR42693:SF33">
    <property type="entry name" value="ARYLSULFATASE"/>
    <property type="match status" value="1"/>
</dbReference>
<reference evidence="3" key="1">
    <citation type="submission" date="2018-05" db="EMBL/GenBank/DDBJ databases">
        <authorList>
            <person name="Lanie J.A."/>
            <person name="Ng W.-L."/>
            <person name="Kazmierczak K.M."/>
            <person name="Andrzejewski T.M."/>
            <person name="Davidsen T.M."/>
            <person name="Wayne K.J."/>
            <person name="Tettelin H."/>
            <person name="Glass J.I."/>
            <person name="Rusch D."/>
            <person name="Podicherti R."/>
            <person name="Tsui H.-C.T."/>
            <person name="Winkler M.E."/>
        </authorList>
    </citation>
    <scope>NUCLEOTIDE SEQUENCE</scope>
</reference>
<dbReference type="SUPFAM" id="SSF53649">
    <property type="entry name" value="Alkaline phosphatase-like"/>
    <property type="match status" value="1"/>
</dbReference>
<evidence type="ECO:0000313" key="3">
    <source>
        <dbReference type="EMBL" id="SVB12284.1"/>
    </source>
</evidence>
<dbReference type="Gene3D" id="3.40.720.10">
    <property type="entry name" value="Alkaline Phosphatase, subunit A"/>
    <property type="match status" value="1"/>
</dbReference>
<gene>
    <name evidence="3" type="ORF">METZ01_LOCUS165138</name>
</gene>
<accession>A0A382BF54</accession>
<dbReference type="InterPro" id="IPR000917">
    <property type="entry name" value="Sulfatase_N"/>
</dbReference>
<evidence type="ECO:0000256" key="1">
    <source>
        <dbReference type="ARBA" id="ARBA00008779"/>
    </source>
</evidence>
<feature type="domain" description="Sulfatase N-terminal" evidence="2">
    <location>
        <begin position="9"/>
        <end position="60"/>
    </location>
</feature>
<organism evidence="3">
    <name type="scientific">marine metagenome</name>
    <dbReference type="NCBI Taxonomy" id="408172"/>
    <lineage>
        <taxon>unclassified sequences</taxon>
        <taxon>metagenomes</taxon>
        <taxon>ecological metagenomes</taxon>
    </lineage>
</organism>
<feature type="non-terminal residue" evidence="3">
    <location>
        <position position="60"/>
    </location>
</feature>
<protein>
    <recommendedName>
        <fullName evidence="2">Sulfatase N-terminal domain-containing protein</fullName>
    </recommendedName>
</protein>
<dbReference type="Pfam" id="PF00884">
    <property type="entry name" value="Sulfatase"/>
    <property type="match status" value="1"/>
</dbReference>
<name>A0A382BF54_9ZZZZ</name>
<sequence>MLTAAAKKPNLIFFLADDLGYSDIACYGATKVKTPHLDRLAREGIQFTDFHSAASICSPS</sequence>
<dbReference type="GO" id="GO:0004065">
    <property type="term" value="F:arylsulfatase activity"/>
    <property type="evidence" value="ECO:0007669"/>
    <property type="project" value="TreeGrafter"/>
</dbReference>
<dbReference type="PANTHER" id="PTHR42693">
    <property type="entry name" value="ARYLSULFATASE FAMILY MEMBER"/>
    <property type="match status" value="1"/>
</dbReference>
<dbReference type="InterPro" id="IPR017850">
    <property type="entry name" value="Alkaline_phosphatase_core_sf"/>
</dbReference>
<comment type="similarity">
    <text evidence="1">Belongs to the sulfatase family.</text>
</comment>